<feature type="binding site" evidence="5">
    <location>
        <position position="101"/>
    </location>
    <ligand>
        <name>Fe cation</name>
        <dbReference type="ChEBI" id="CHEBI:24875"/>
    </ligand>
</feature>
<evidence type="ECO:0000256" key="1">
    <source>
        <dbReference type="ARBA" id="ARBA00010759"/>
    </source>
</evidence>
<evidence type="ECO:0000256" key="4">
    <source>
        <dbReference type="ARBA" id="ARBA00022917"/>
    </source>
</evidence>
<keyword evidence="4 5" id="KW-0648">Protein biosynthesis</keyword>
<feature type="binding site" evidence="5">
    <location>
        <position position="143"/>
    </location>
    <ligand>
        <name>Fe cation</name>
        <dbReference type="ChEBI" id="CHEBI:24875"/>
    </ligand>
</feature>
<accession>A0A967B3C7</accession>
<keyword evidence="2 5" id="KW-0479">Metal-binding</keyword>
<comment type="similarity">
    <text evidence="1 5">Belongs to the polypeptide deformylase family.</text>
</comment>
<dbReference type="InterPro" id="IPR036821">
    <property type="entry name" value="Peptide_deformylase_sf"/>
</dbReference>
<dbReference type="CDD" id="cd00487">
    <property type="entry name" value="Pep_deformylase"/>
    <property type="match status" value="1"/>
</dbReference>
<comment type="function">
    <text evidence="5">Removes the formyl group from the N-terminal Met of newly synthesized proteins. Requires at least a dipeptide for an efficient rate of reaction. N-terminal L-methionine is a prerequisite for activity but the enzyme has broad specificity at other positions.</text>
</comment>
<dbReference type="PRINTS" id="PR01576">
    <property type="entry name" value="PDEFORMYLASE"/>
</dbReference>
<keyword evidence="5" id="KW-0408">Iron</keyword>
<evidence type="ECO:0000256" key="2">
    <source>
        <dbReference type="ARBA" id="ARBA00022723"/>
    </source>
</evidence>
<proteinExistence type="inferred from homology"/>
<dbReference type="SUPFAM" id="SSF56420">
    <property type="entry name" value="Peptide deformylase"/>
    <property type="match status" value="1"/>
</dbReference>
<evidence type="ECO:0000256" key="3">
    <source>
        <dbReference type="ARBA" id="ARBA00022801"/>
    </source>
</evidence>
<dbReference type="PANTHER" id="PTHR10458:SF22">
    <property type="entry name" value="PEPTIDE DEFORMYLASE"/>
    <property type="match status" value="1"/>
</dbReference>
<dbReference type="EC" id="3.5.1.88" evidence="5"/>
<dbReference type="HAMAP" id="MF_00163">
    <property type="entry name" value="Pep_deformylase"/>
    <property type="match status" value="1"/>
</dbReference>
<evidence type="ECO:0000313" key="6">
    <source>
        <dbReference type="EMBL" id="NHO52484.1"/>
    </source>
</evidence>
<comment type="caution">
    <text evidence="6">The sequence shown here is derived from an EMBL/GenBank/DDBJ whole genome shotgun (WGS) entry which is preliminary data.</text>
</comment>
<dbReference type="NCBIfam" id="NF001159">
    <property type="entry name" value="PRK00150.1-3"/>
    <property type="match status" value="1"/>
</dbReference>
<feature type="binding site" evidence="5">
    <location>
        <position position="147"/>
    </location>
    <ligand>
        <name>Fe cation</name>
        <dbReference type="ChEBI" id="CHEBI:24875"/>
    </ligand>
</feature>
<feature type="active site" evidence="5">
    <location>
        <position position="144"/>
    </location>
</feature>
<dbReference type="InterPro" id="IPR023635">
    <property type="entry name" value="Peptide_deformylase"/>
</dbReference>
<dbReference type="FunFam" id="3.90.45.10:FF:000003">
    <property type="entry name" value="Peptide deformylase"/>
    <property type="match status" value="1"/>
</dbReference>
<reference evidence="6" key="1">
    <citation type="submission" date="2019-11" db="EMBL/GenBank/DDBJ databases">
        <title>Description of new Acetobacter species.</title>
        <authorList>
            <person name="Cleenwerck I."/>
            <person name="Sombolestani A.S."/>
        </authorList>
    </citation>
    <scope>NUCLEOTIDE SEQUENCE</scope>
    <source>
        <strain evidence="6">LMG 1626</strain>
    </source>
</reference>
<dbReference type="GO" id="GO:0006412">
    <property type="term" value="P:translation"/>
    <property type="evidence" value="ECO:0007669"/>
    <property type="project" value="UniProtKB-UniRule"/>
</dbReference>
<dbReference type="NCBIfam" id="TIGR00079">
    <property type="entry name" value="pept_deformyl"/>
    <property type="match status" value="1"/>
</dbReference>
<name>A0A967B3C7_9PROT</name>
<comment type="cofactor">
    <cofactor evidence="5">
        <name>Fe(2+)</name>
        <dbReference type="ChEBI" id="CHEBI:29033"/>
    </cofactor>
    <text evidence="5">Binds 1 Fe(2+) ion.</text>
</comment>
<dbReference type="PIRSF" id="PIRSF004749">
    <property type="entry name" value="Pep_def"/>
    <property type="match status" value="1"/>
</dbReference>
<organism evidence="6 7">
    <name type="scientific">Acetobacter estunensis</name>
    <dbReference type="NCBI Taxonomy" id="104097"/>
    <lineage>
        <taxon>Bacteria</taxon>
        <taxon>Pseudomonadati</taxon>
        <taxon>Pseudomonadota</taxon>
        <taxon>Alphaproteobacteria</taxon>
        <taxon>Acetobacterales</taxon>
        <taxon>Acetobacteraceae</taxon>
        <taxon>Acetobacter</taxon>
    </lineage>
</organism>
<sequence>MTVLGIARMGQPVLTQRAEDVEDVTDPSIQTLIDDMIETMWDAGGVGLAAPQVHVLKRIFVCRVPESRRHEGEEPLEGVQVLVNPVLRPVGEAIAMRPEGCLSIPGLRGWVPRYVQISYEGMDRTGQRVSGVAGGFHANVMQHEADHLDGILYPMRMPDLSLLGFEEEAERFLTAEAVAERLAR</sequence>
<evidence type="ECO:0000256" key="5">
    <source>
        <dbReference type="HAMAP-Rule" id="MF_00163"/>
    </source>
</evidence>
<dbReference type="AlphaFoldDB" id="A0A967B3C7"/>
<dbReference type="PANTHER" id="PTHR10458">
    <property type="entry name" value="PEPTIDE DEFORMYLASE"/>
    <property type="match status" value="1"/>
</dbReference>
<dbReference type="Pfam" id="PF01327">
    <property type="entry name" value="Pep_deformylase"/>
    <property type="match status" value="1"/>
</dbReference>
<evidence type="ECO:0000313" key="7">
    <source>
        <dbReference type="Proteomes" id="UP000597459"/>
    </source>
</evidence>
<dbReference type="Proteomes" id="UP000597459">
    <property type="component" value="Unassembled WGS sequence"/>
</dbReference>
<protein>
    <recommendedName>
        <fullName evidence="5">Peptide deformylase</fullName>
        <shortName evidence="5">PDF</shortName>
        <ecNumber evidence="5">3.5.1.88</ecNumber>
    </recommendedName>
    <alternativeName>
        <fullName evidence="5">Polypeptide deformylase</fullName>
    </alternativeName>
</protein>
<dbReference type="EMBL" id="WOTH01000001">
    <property type="protein sequence ID" value="NHO52484.1"/>
    <property type="molecule type" value="Genomic_DNA"/>
</dbReference>
<comment type="catalytic activity">
    <reaction evidence="5">
        <text>N-terminal N-formyl-L-methionyl-[peptide] + H2O = N-terminal L-methionyl-[peptide] + formate</text>
        <dbReference type="Rhea" id="RHEA:24420"/>
        <dbReference type="Rhea" id="RHEA-COMP:10639"/>
        <dbReference type="Rhea" id="RHEA-COMP:10640"/>
        <dbReference type="ChEBI" id="CHEBI:15377"/>
        <dbReference type="ChEBI" id="CHEBI:15740"/>
        <dbReference type="ChEBI" id="CHEBI:49298"/>
        <dbReference type="ChEBI" id="CHEBI:64731"/>
        <dbReference type="EC" id="3.5.1.88"/>
    </reaction>
</comment>
<dbReference type="GO" id="GO:0042586">
    <property type="term" value="F:peptide deformylase activity"/>
    <property type="evidence" value="ECO:0007669"/>
    <property type="project" value="UniProtKB-UniRule"/>
</dbReference>
<dbReference type="GO" id="GO:0046872">
    <property type="term" value="F:metal ion binding"/>
    <property type="evidence" value="ECO:0007669"/>
    <property type="project" value="UniProtKB-KW"/>
</dbReference>
<keyword evidence="7" id="KW-1185">Reference proteome</keyword>
<gene>
    <name evidence="5 6" type="primary">def</name>
    <name evidence="6" type="ORF">GOB87_00685</name>
</gene>
<dbReference type="Gene3D" id="3.90.45.10">
    <property type="entry name" value="Peptide deformylase"/>
    <property type="match status" value="1"/>
</dbReference>
<keyword evidence="3 5" id="KW-0378">Hydrolase</keyword>
<dbReference type="RefSeq" id="WP_166312618.1">
    <property type="nucleotide sequence ID" value="NZ_WOTH01000001.1"/>
</dbReference>